<gene>
    <name evidence="2" type="ORF">D6851_04040</name>
</gene>
<feature type="chain" id="PRO_5019428249" description="DUF1176 domain-containing protein" evidence="1">
    <location>
        <begin position="19"/>
        <end position="452"/>
    </location>
</feature>
<evidence type="ECO:0000256" key="1">
    <source>
        <dbReference type="SAM" id="SignalP"/>
    </source>
</evidence>
<evidence type="ECO:0008006" key="4">
    <source>
        <dbReference type="Google" id="ProtNLM"/>
    </source>
</evidence>
<name>A0A420EP04_9SPHN</name>
<reference evidence="2 3" key="1">
    <citation type="submission" date="2018-09" db="EMBL/GenBank/DDBJ databases">
        <title>Altererythrobacter spongiae sp. nov., isolated from a marine sponge.</title>
        <authorList>
            <person name="Zhuang L."/>
            <person name="Luo L."/>
        </authorList>
    </citation>
    <scope>NUCLEOTIDE SEQUENCE [LARGE SCALE GENOMIC DNA]</scope>
    <source>
        <strain evidence="2 3">HN-Y73</strain>
    </source>
</reference>
<sequence>MKYLIGSGLACIVFVGLAAGAVAQGEHPLVGECRATEVTMPNSCGCTVTNSRQAGISESDLSALFKDDAQSTPVSEQTYQSFWLIKSQCMLDVTMTAQASGSTMTNVPRVAGPGPALAAPSALAPAAPRATAQAAAQLSSGEPDYARGRVIELPRERAEALMAQLRGTAWEMTEADARDGWKMQLHFRPDGVLVTQFLNERGEFASSSAERLVRGDGTAPGQANSDAIRVDERGLETRREGRLVEFAFYRQPIASPTLGGLRPFPFVLVENGRLLVGESGRHGYMNREFRMIGDAAAALPAGLSAPERRAATIPGPLANRFGWITSEVHGEAECTADLLVLPEGAPAPRDTNEFSTARKARAYPLIGTILMLSGEPDWQTGMKVMFDGTPRVLPRVRGDMHSVAYSDGILSLNISHGETVTDNPAYGYSVDDVEVRHEGRTQHFTGMSFNLC</sequence>
<protein>
    <recommendedName>
        <fullName evidence="4">DUF1176 domain-containing protein</fullName>
    </recommendedName>
</protein>
<dbReference type="Proteomes" id="UP000284395">
    <property type="component" value="Unassembled WGS sequence"/>
</dbReference>
<keyword evidence="3" id="KW-1185">Reference proteome</keyword>
<comment type="caution">
    <text evidence="2">The sequence shown here is derived from an EMBL/GenBank/DDBJ whole genome shotgun (WGS) entry which is preliminary data.</text>
</comment>
<evidence type="ECO:0000313" key="3">
    <source>
        <dbReference type="Proteomes" id="UP000284395"/>
    </source>
</evidence>
<proteinExistence type="predicted"/>
<organism evidence="2 3">
    <name type="scientific">Altericroceibacterium spongiae</name>
    <dbReference type="NCBI Taxonomy" id="2320269"/>
    <lineage>
        <taxon>Bacteria</taxon>
        <taxon>Pseudomonadati</taxon>
        <taxon>Pseudomonadota</taxon>
        <taxon>Alphaproteobacteria</taxon>
        <taxon>Sphingomonadales</taxon>
        <taxon>Erythrobacteraceae</taxon>
        <taxon>Altericroceibacterium</taxon>
    </lineage>
</organism>
<evidence type="ECO:0000313" key="2">
    <source>
        <dbReference type="EMBL" id="RKF22409.1"/>
    </source>
</evidence>
<keyword evidence="1" id="KW-0732">Signal</keyword>
<dbReference type="EMBL" id="RAPF01000002">
    <property type="protein sequence ID" value="RKF22409.1"/>
    <property type="molecule type" value="Genomic_DNA"/>
</dbReference>
<accession>A0A420EP04</accession>
<feature type="signal peptide" evidence="1">
    <location>
        <begin position="1"/>
        <end position="18"/>
    </location>
</feature>
<dbReference type="RefSeq" id="WP_120323608.1">
    <property type="nucleotide sequence ID" value="NZ_RAPF01000002.1"/>
</dbReference>
<dbReference type="AlphaFoldDB" id="A0A420EP04"/>